<dbReference type="InterPro" id="IPR000477">
    <property type="entry name" value="RT_dom"/>
</dbReference>
<dbReference type="Ensembl" id="ENSMALT00000023943.1">
    <property type="protein sequence ID" value="ENSMALP00000023494.1"/>
    <property type="gene ID" value="ENSMALG00000016365.1"/>
</dbReference>
<dbReference type="AlphaFoldDB" id="A0A3Q3JTY3"/>
<dbReference type="Proteomes" id="UP000261600">
    <property type="component" value="Unplaced"/>
</dbReference>
<reference evidence="2" key="1">
    <citation type="submission" date="2025-08" db="UniProtKB">
        <authorList>
            <consortium name="Ensembl"/>
        </authorList>
    </citation>
    <scope>IDENTIFICATION</scope>
</reference>
<accession>A0A3Q3JTY3</accession>
<name>A0A3Q3JTY3_MONAL</name>
<evidence type="ECO:0000313" key="2">
    <source>
        <dbReference type="Ensembl" id="ENSMALP00000023494.1"/>
    </source>
</evidence>
<dbReference type="InterPro" id="IPR043502">
    <property type="entry name" value="DNA/RNA_pol_sf"/>
</dbReference>
<protein>
    <recommendedName>
        <fullName evidence="1">Reverse transcriptase domain-containing protein</fullName>
    </recommendedName>
</protein>
<dbReference type="STRING" id="43700.ENSMALP00000023494"/>
<sequence>MHSTESALLKVVNDIYLATDAGEYVILVLLDLTAAFDMVDHDILISRLRDLVGIRGVALAWFNSYLSARSVSVGLADVESVTTPLLSGVPQGSILGPLLFSLYLLPLGSIFRKHGVSFHCYADDVQIIMPLTKKDTYSIQPLLACLADIKAWMSLNCLKLNDAKTEVIVFGRNMSGDPPPVDLGFLGQYVRSVVNDLGFRIDSDLRMESQINAVVKSGFFYLRQLVKLKPFLSRQHLETVIHAFVTSRMDYCNALYAGVGQSGLARLQRVQNAAARLLVGGRKKDHITPVLASLHWLPVHFRVRFKILLFVYKSLNGLAPSYLVELLHPYNPSRCLRSADQLLLEAPRARRKTRGDRAFAVIGPNLWNALPLYIRQAPSLPTFKSYLKTYFYSLAFDQE</sequence>
<dbReference type="SUPFAM" id="SSF56672">
    <property type="entry name" value="DNA/RNA polymerases"/>
    <property type="match status" value="1"/>
</dbReference>
<dbReference type="PROSITE" id="PS50878">
    <property type="entry name" value="RT_POL"/>
    <property type="match status" value="1"/>
</dbReference>
<evidence type="ECO:0000313" key="3">
    <source>
        <dbReference type="Proteomes" id="UP000261600"/>
    </source>
</evidence>
<dbReference type="Pfam" id="PF00078">
    <property type="entry name" value="RVT_1"/>
    <property type="match status" value="1"/>
</dbReference>
<proteinExistence type="predicted"/>
<reference evidence="2" key="2">
    <citation type="submission" date="2025-09" db="UniProtKB">
        <authorList>
            <consortium name="Ensembl"/>
        </authorList>
    </citation>
    <scope>IDENTIFICATION</scope>
</reference>
<keyword evidence="3" id="KW-1185">Reference proteome</keyword>
<feature type="domain" description="Reverse transcriptase" evidence="1">
    <location>
        <begin position="1"/>
        <end position="190"/>
    </location>
</feature>
<evidence type="ECO:0000259" key="1">
    <source>
        <dbReference type="PROSITE" id="PS50878"/>
    </source>
</evidence>
<organism evidence="2 3">
    <name type="scientific">Monopterus albus</name>
    <name type="common">Swamp eel</name>
    <dbReference type="NCBI Taxonomy" id="43700"/>
    <lineage>
        <taxon>Eukaryota</taxon>
        <taxon>Metazoa</taxon>
        <taxon>Chordata</taxon>
        <taxon>Craniata</taxon>
        <taxon>Vertebrata</taxon>
        <taxon>Euteleostomi</taxon>
        <taxon>Actinopterygii</taxon>
        <taxon>Neopterygii</taxon>
        <taxon>Teleostei</taxon>
        <taxon>Neoteleostei</taxon>
        <taxon>Acanthomorphata</taxon>
        <taxon>Anabantaria</taxon>
        <taxon>Synbranchiformes</taxon>
        <taxon>Synbranchidae</taxon>
        <taxon>Monopterus</taxon>
    </lineage>
</organism>
<dbReference type="PANTHER" id="PTHR33332">
    <property type="entry name" value="REVERSE TRANSCRIPTASE DOMAIN-CONTAINING PROTEIN"/>
    <property type="match status" value="1"/>
</dbReference>